<feature type="signal peptide" evidence="1">
    <location>
        <begin position="1"/>
        <end position="18"/>
    </location>
</feature>
<accession>A0A8J7SIS8</accession>
<keyword evidence="3" id="KW-0378">Hydrolase</keyword>
<comment type="caution">
    <text evidence="3">The sequence shown here is derived from an EMBL/GenBank/DDBJ whole genome shotgun (WGS) entry which is preliminary data.</text>
</comment>
<feature type="domain" description="Serine aminopeptidase S33" evidence="2">
    <location>
        <begin position="57"/>
        <end position="303"/>
    </location>
</feature>
<dbReference type="InterPro" id="IPR051044">
    <property type="entry name" value="MAG_DAG_Lipase"/>
</dbReference>
<evidence type="ECO:0000313" key="4">
    <source>
        <dbReference type="Proteomes" id="UP000624703"/>
    </source>
</evidence>
<keyword evidence="4" id="KW-1185">Reference proteome</keyword>
<dbReference type="AlphaFoldDB" id="A0A8J7SIS8"/>
<dbReference type="GO" id="GO:0016787">
    <property type="term" value="F:hydrolase activity"/>
    <property type="evidence" value="ECO:0007669"/>
    <property type="project" value="UniProtKB-KW"/>
</dbReference>
<dbReference type="InterPro" id="IPR022742">
    <property type="entry name" value="Hydrolase_4"/>
</dbReference>
<sequence>MRGIAQALVFALLTIACAPLSVSEIKVNKVMPELLADEYVSYDGDHFPYHRWLGDGKVDTIVIGMHGIDGTAQDFANLGEYLQKHRTGVALYAADVRGLGMDPLVERRGDIHSEKEWFRDLATFSQLVAAKYPAAKVVWYGESMGGLIVAHGYDFAKANSWPLPDAVVVAAPVVSLDDKLAGWHYGLLKVGALAMPNIKVSLQTLAGGEPLEVFEGVDHHDQVAQNPWHVERYSLRLLVTLAEMVRGMPQALSEAAAPTLLLQGGKDIFSTREQLRQLVEQANRPSLQWKYYPDSFHLLLYDPAREEIFADLVTFLASLGSP</sequence>
<dbReference type="Pfam" id="PF12146">
    <property type="entry name" value="Hydrolase_4"/>
    <property type="match status" value="1"/>
</dbReference>
<organism evidence="3 4">
    <name type="scientific">Persicirhabdus sediminis</name>
    <dbReference type="NCBI Taxonomy" id="454144"/>
    <lineage>
        <taxon>Bacteria</taxon>
        <taxon>Pseudomonadati</taxon>
        <taxon>Verrucomicrobiota</taxon>
        <taxon>Verrucomicrobiia</taxon>
        <taxon>Verrucomicrobiales</taxon>
        <taxon>Verrucomicrobiaceae</taxon>
        <taxon>Persicirhabdus</taxon>
    </lineage>
</organism>
<evidence type="ECO:0000313" key="3">
    <source>
        <dbReference type="EMBL" id="MBK1790661.1"/>
    </source>
</evidence>
<dbReference type="SUPFAM" id="SSF53474">
    <property type="entry name" value="alpha/beta-Hydrolases"/>
    <property type="match status" value="1"/>
</dbReference>
<feature type="chain" id="PRO_5035251183" evidence="1">
    <location>
        <begin position="19"/>
        <end position="322"/>
    </location>
</feature>
<dbReference type="PANTHER" id="PTHR11614">
    <property type="entry name" value="PHOSPHOLIPASE-RELATED"/>
    <property type="match status" value="1"/>
</dbReference>
<keyword evidence="1" id="KW-0732">Signal</keyword>
<dbReference type="Proteomes" id="UP000624703">
    <property type="component" value="Unassembled WGS sequence"/>
</dbReference>
<name>A0A8J7SIS8_9BACT</name>
<dbReference type="InterPro" id="IPR029058">
    <property type="entry name" value="AB_hydrolase_fold"/>
</dbReference>
<dbReference type="RefSeq" id="WP_200310687.1">
    <property type="nucleotide sequence ID" value="NZ_JAENIM010000031.1"/>
</dbReference>
<protein>
    <submittedName>
        <fullName evidence="3">Alpha/beta hydrolase</fullName>
    </submittedName>
</protein>
<evidence type="ECO:0000259" key="2">
    <source>
        <dbReference type="Pfam" id="PF12146"/>
    </source>
</evidence>
<dbReference type="PROSITE" id="PS51257">
    <property type="entry name" value="PROKAR_LIPOPROTEIN"/>
    <property type="match status" value="1"/>
</dbReference>
<reference evidence="3" key="1">
    <citation type="submission" date="2021-01" db="EMBL/GenBank/DDBJ databases">
        <title>Modified the classification status of verrucomicrobia.</title>
        <authorList>
            <person name="Feng X."/>
        </authorList>
    </citation>
    <scope>NUCLEOTIDE SEQUENCE</scope>
    <source>
        <strain evidence="3">_KCTC 22039</strain>
    </source>
</reference>
<evidence type="ECO:0000256" key="1">
    <source>
        <dbReference type="SAM" id="SignalP"/>
    </source>
</evidence>
<proteinExistence type="predicted"/>
<gene>
    <name evidence="3" type="ORF">JIN82_05775</name>
</gene>
<dbReference type="Gene3D" id="3.40.50.1820">
    <property type="entry name" value="alpha/beta hydrolase"/>
    <property type="match status" value="1"/>
</dbReference>
<dbReference type="EMBL" id="JAENIM010000031">
    <property type="protein sequence ID" value="MBK1790661.1"/>
    <property type="molecule type" value="Genomic_DNA"/>
</dbReference>